<feature type="domain" description="Pinin/SDK/MemA protein" evidence="9">
    <location>
        <begin position="101"/>
        <end position="217"/>
    </location>
</feature>
<evidence type="ECO:0000256" key="5">
    <source>
        <dbReference type="ARBA" id="ARBA00023163"/>
    </source>
</evidence>
<dbReference type="Proteomes" id="UP000001798">
    <property type="component" value="Chromosome 13"/>
</dbReference>
<feature type="compositionally biased region" description="Basic and acidic residues" evidence="8">
    <location>
        <begin position="129"/>
        <end position="151"/>
    </location>
</feature>
<feature type="compositionally biased region" description="Polar residues" evidence="8">
    <location>
        <begin position="262"/>
        <end position="284"/>
    </location>
</feature>
<evidence type="ECO:0000256" key="8">
    <source>
        <dbReference type="SAM" id="MobiDB-lite"/>
    </source>
</evidence>
<feature type="compositionally biased region" description="Polar residues" evidence="8">
    <location>
        <begin position="51"/>
        <end position="68"/>
    </location>
</feature>
<evidence type="ECO:0000256" key="3">
    <source>
        <dbReference type="ARBA" id="ARBA00022664"/>
    </source>
</evidence>
<feature type="region of interest" description="Disordered" evidence="8">
    <location>
        <begin position="227"/>
        <end position="296"/>
    </location>
</feature>
<keyword evidence="11" id="KW-1185">Reference proteome</keyword>
<dbReference type="InterPro" id="IPR039853">
    <property type="entry name" value="Pinin"/>
</dbReference>
<keyword evidence="6" id="KW-0508">mRNA splicing</keyword>
<name>A0A384K0B3_BOTFB</name>
<dbReference type="EMBL" id="CP009817">
    <property type="protein sequence ID" value="ATZ56228.1"/>
    <property type="molecule type" value="Genomic_DNA"/>
</dbReference>
<accession>A0A384K0B3</accession>
<dbReference type="RefSeq" id="XP_001557164.2">
    <property type="nucleotide sequence ID" value="XM_001557114.2"/>
</dbReference>
<dbReference type="PANTHER" id="PTHR12707:SF0">
    <property type="entry name" value="PININ"/>
    <property type="match status" value="1"/>
</dbReference>
<evidence type="ECO:0000256" key="2">
    <source>
        <dbReference type="ARBA" id="ARBA00010386"/>
    </source>
</evidence>
<reference evidence="10 11" key="3">
    <citation type="journal article" date="2017" name="Mol. Plant Pathol.">
        <title>A gapless genome sequence of the fungus Botrytis cinerea.</title>
        <authorList>
            <person name="Van Kan J.A."/>
            <person name="Stassen J.H."/>
            <person name="Mosbach A."/>
            <person name="Van Der Lee T.A."/>
            <person name="Faino L."/>
            <person name="Farmer A.D."/>
            <person name="Papasotiriou D.G."/>
            <person name="Zhou S."/>
            <person name="Seidl M.F."/>
            <person name="Cottam E."/>
            <person name="Edel D."/>
            <person name="Hahn M."/>
            <person name="Schwartz D.C."/>
            <person name="Dietrich R.A."/>
            <person name="Widdison S."/>
            <person name="Scalliet G."/>
        </authorList>
    </citation>
    <scope>NUCLEOTIDE SEQUENCE [LARGE SCALE GENOMIC DNA]</scope>
    <source>
        <strain evidence="10 11">B05.10</strain>
    </source>
</reference>
<dbReference type="AlphaFoldDB" id="A0A384K0B3"/>
<dbReference type="PANTHER" id="PTHR12707">
    <property type="entry name" value="PINN"/>
    <property type="match status" value="1"/>
</dbReference>
<sequence>MVTNMTDTPAPVASAVVVPRQDAPNVKSPRRKRRQSSVSEDASKRLRISTEDSAISTSTLHSSPQALDSTKLESPGKNQPRAVSPETSRNGRPERRRSSVQEERKRGQRLFGGLLNTLNQSTPNGQQKRRQEIEARQKERAAQRKAEAEDRKIEKAASLKAVRVVEQVKFQEESMRIRHSNMLAMAQFLSTEAEPKLYYKPWQLSPNNEARIETQIKEVEMLIEEEKSQWASKHPEQGPKADGESEAKVTSDVMMSEPHIESPSNSNIDTTNPFSTLAAQSSQVKTEKDNLEEHNGEVVVEAEEDTVIY</sequence>
<feature type="region of interest" description="Disordered" evidence="8">
    <location>
        <begin position="1"/>
        <end position="151"/>
    </location>
</feature>
<comment type="similarity">
    <text evidence="2">Belongs to the pinin family.</text>
</comment>
<dbReference type="GO" id="GO:0008380">
    <property type="term" value="P:RNA splicing"/>
    <property type="evidence" value="ECO:0007669"/>
    <property type="project" value="UniProtKB-KW"/>
</dbReference>
<feature type="compositionally biased region" description="Basic and acidic residues" evidence="8">
    <location>
        <begin position="41"/>
        <end position="50"/>
    </location>
</feature>
<dbReference type="InterPro" id="IPR006786">
    <property type="entry name" value="Pinin_SDK_MemA"/>
</dbReference>
<dbReference type="GeneID" id="5437752"/>
<reference evidence="10 11" key="1">
    <citation type="journal article" date="2011" name="PLoS Genet.">
        <title>Genomic analysis of the necrotrophic fungal pathogens Sclerotinia sclerotiorum and Botrytis cinerea.</title>
        <authorList>
            <person name="Amselem J."/>
            <person name="Cuomo C.A."/>
            <person name="van Kan J.A."/>
            <person name="Viaud M."/>
            <person name="Benito E.P."/>
            <person name="Couloux A."/>
            <person name="Coutinho P.M."/>
            <person name="de Vries R.P."/>
            <person name="Dyer P.S."/>
            <person name="Fillinger S."/>
            <person name="Fournier E."/>
            <person name="Gout L."/>
            <person name="Hahn M."/>
            <person name="Kohn L."/>
            <person name="Lapalu N."/>
            <person name="Plummer K.M."/>
            <person name="Pradier J.M."/>
            <person name="Quevillon E."/>
            <person name="Sharon A."/>
            <person name="Simon A."/>
            <person name="ten Have A."/>
            <person name="Tudzynski B."/>
            <person name="Tudzynski P."/>
            <person name="Wincker P."/>
            <person name="Andrew M."/>
            <person name="Anthouard V."/>
            <person name="Beever R.E."/>
            <person name="Beffa R."/>
            <person name="Benoit I."/>
            <person name="Bouzid O."/>
            <person name="Brault B."/>
            <person name="Chen Z."/>
            <person name="Choquer M."/>
            <person name="Collemare J."/>
            <person name="Cotton P."/>
            <person name="Danchin E.G."/>
            <person name="Da Silva C."/>
            <person name="Gautier A."/>
            <person name="Giraud C."/>
            <person name="Giraud T."/>
            <person name="Gonzalez C."/>
            <person name="Grossetete S."/>
            <person name="Guldener U."/>
            <person name="Henrissat B."/>
            <person name="Howlett B.J."/>
            <person name="Kodira C."/>
            <person name="Kretschmer M."/>
            <person name="Lappartient A."/>
            <person name="Leroch M."/>
            <person name="Levis C."/>
            <person name="Mauceli E."/>
            <person name="Neuveglise C."/>
            <person name="Oeser B."/>
            <person name="Pearson M."/>
            <person name="Poulain J."/>
            <person name="Poussereau N."/>
            <person name="Quesneville H."/>
            <person name="Rascle C."/>
            <person name="Schumacher J."/>
            <person name="Segurens B."/>
            <person name="Sexton A."/>
            <person name="Silva E."/>
            <person name="Sirven C."/>
            <person name="Soanes D.M."/>
            <person name="Talbot N.J."/>
            <person name="Templeton M."/>
            <person name="Yandava C."/>
            <person name="Yarden O."/>
            <person name="Zeng Q."/>
            <person name="Rollins J.A."/>
            <person name="Lebrun M.H."/>
            <person name="Dickman M."/>
        </authorList>
    </citation>
    <scope>NUCLEOTIDE SEQUENCE [LARGE SCALE GENOMIC DNA]</scope>
    <source>
        <strain evidence="10 11">B05.10</strain>
    </source>
</reference>
<evidence type="ECO:0000256" key="6">
    <source>
        <dbReference type="ARBA" id="ARBA00023187"/>
    </source>
</evidence>
<keyword evidence="7" id="KW-0539">Nucleus</keyword>
<gene>
    <name evidence="10" type="ORF">BCIN_13g00760</name>
</gene>
<feature type="compositionally biased region" description="Basic and acidic residues" evidence="8">
    <location>
        <begin position="227"/>
        <end position="249"/>
    </location>
</feature>
<evidence type="ECO:0000259" key="9">
    <source>
        <dbReference type="Pfam" id="PF04696"/>
    </source>
</evidence>
<evidence type="ECO:0000256" key="4">
    <source>
        <dbReference type="ARBA" id="ARBA00023015"/>
    </source>
</evidence>
<feature type="compositionally biased region" description="Polar residues" evidence="8">
    <location>
        <begin position="116"/>
        <end position="125"/>
    </location>
</feature>
<dbReference type="GO" id="GO:0071013">
    <property type="term" value="C:catalytic step 2 spliceosome"/>
    <property type="evidence" value="ECO:0007669"/>
    <property type="project" value="TreeGrafter"/>
</dbReference>
<feature type="compositionally biased region" description="Basic and acidic residues" evidence="8">
    <location>
        <begin position="285"/>
        <end position="296"/>
    </location>
</feature>
<evidence type="ECO:0000313" key="10">
    <source>
        <dbReference type="EMBL" id="ATZ56228.1"/>
    </source>
</evidence>
<evidence type="ECO:0000313" key="11">
    <source>
        <dbReference type="Proteomes" id="UP000001798"/>
    </source>
</evidence>
<feature type="compositionally biased region" description="Basic and acidic residues" evidence="8">
    <location>
        <begin position="89"/>
        <end position="105"/>
    </location>
</feature>
<dbReference type="KEGG" id="bfu:BCIN_13g00760"/>
<dbReference type="Pfam" id="PF04696">
    <property type="entry name" value="Pinin_SDK_memA"/>
    <property type="match status" value="1"/>
</dbReference>
<organism evidence="10 11">
    <name type="scientific">Botryotinia fuckeliana (strain B05.10)</name>
    <name type="common">Noble rot fungus</name>
    <name type="synonym">Botrytis cinerea</name>
    <dbReference type="NCBI Taxonomy" id="332648"/>
    <lineage>
        <taxon>Eukaryota</taxon>
        <taxon>Fungi</taxon>
        <taxon>Dikarya</taxon>
        <taxon>Ascomycota</taxon>
        <taxon>Pezizomycotina</taxon>
        <taxon>Leotiomycetes</taxon>
        <taxon>Helotiales</taxon>
        <taxon>Sclerotiniaceae</taxon>
        <taxon>Botrytis</taxon>
    </lineage>
</organism>
<proteinExistence type="inferred from homology"/>
<evidence type="ECO:0000256" key="1">
    <source>
        <dbReference type="ARBA" id="ARBA00004123"/>
    </source>
</evidence>
<dbReference type="OrthoDB" id="330772at2759"/>
<keyword evidence="3" id="KW-0507">mRNA processing</keyword>
<dbReference type="VEuPathDB" id="FungiDB:Bcin13g00760"/>
<feature type="compositionally biased region" description="Low complexity" evidence="8">
    <location>
        <begin position="9"/>
        <end position="19"/>
    </location>
</feature>
<dbReference type="GO" id="GO:0006397">
    <property type="term" value="P:mRNA processing"/>
    <property type="evidence" value="ECO:0007669"/>
    <property type="project" value="UniProtKB-KW"/>
</dbReference>
<reference evidence="10 11" key="2">
    <citation type="journal article" date="2012" name="Eukaryot. Cell">
        <title>Genome update of Botrytis cinerea strains B05.10 and T4.</title>
        <authorList>
            <person name="Staats M."/>
            <person name="van Kan J.A."/>
        </authorList>
    </citation>
    <scope>NUCLEOTIDE SEQUENCE [LARGE SCALE GENOMIC DNA]</scope>
    <source>
        <strain evidence="10 11">B05.10</strain>
    </source>
</reference>
<keyword evidence="5" id="KW-0804">Transcription</keyword>
<keyword evidence="4" id="KW-0805">Transcription regulation</keyword>
<protein>
    <recommendedName>
        <fullName evidence="9">Pinin/SDK/MemA protein domain-containing protein</fullName>
    </recommendedName>
</protein>
<evidence type="ECO:0000256" key="7">
    <source>
        <dbReference type="ARBA" id="ARBA00023242"/>
    </source>
</evidence>
<comment type="subcellular location">
    <subcellularLocation>
        <location evidence="1">Nucleus</location>
    </subcellularLocation>
</comment>